<evidence type="ECO:0000256" key="1">
    <source>
        <dbReference type="SAM" id="MobiDB-lite"/>
    </source>
</evidence>
<dbReference type="HOGENOM" id="CLU_687062_0_0_1"/>
<organism evidence="2 3">
    <name type="scientific">Glarea lozoyensis (strain ATCC 20868 / MF5171)</name>
    <dbReference type="NCBI Taxonomy" id="1116229"/>
    <lineage>
        <taxon>Eukaryota</taxon>
        <taxon>Fungi</taxon>
        <taxon>Dikarya</taxon>
        <taxon>Ascomycota</taxon>
        <taxon>Pezizomycotina</taxon>
        <taxon>Leotiomycetes</taxon>
        <taxon>Helotiales</taxon>
        <taxon>Helotiaceae</taxon>
        <taxon>Glarea</taxon>
    </lineage>
</organism>
<dbReference type="GeneID" id="19471483"/>
<gene>
    <name evidence="2" type="ORF">GLAREA_12442</name>
</gene>
<reference evidence="2 3" key="1">
    <citation type="journal article" date="2013" name="BMC Genomics">
        <title>Genomics-driven discovery of the pneumocandin biosynthetic gene cluster in the fungus Glarea lozoyensis.</title>
        <authorList>
            <person name="Chen L."/>
            <person name="Yue Q."/>
            <person name="Zhang X."/>
            <person name="Xiang M."/>
            <person name="Wang C."/>
            <person name="Li S."/>
            <person name="Che Y."/>
            <person name="Ortiz-Lopez F.J."/>
            <person name="Bills G.F."/>
            <person name="Liu X."/>
            <person name="An Z."/>
        </authorList>
    </citation>
    <scope>NUCLEOTIDE SEQUENCE [LARGE SCALE GENOMIC DNA]</scope>
    <source>
        <strain evidence="3">ATCC 20868 / MF5171</strain>
    </source>
</reference>
<dbReference type="KEGG" id="glz:GLAREA_12442"/>
<accession>S3DI21</accession>
<dbReference type="OrthoDB" id="3553547at2759"/>
<dbReference type="Proteomes" id="UP000016922">
    <property type="component" value="Unassembled WGS sequence"/>
</dbReference>
<dbReference type="AlphaFoldDB" id="S3DI21"/>
<evidence type="ECO:0000313" key="2">
    <source>
        <dbReference type="EMBL" id="EPE31686.1"/>
    </source>
</evidence>
<sequence>MVFSATTNKVRWTSRELKHFEDLDDIETRWSGIDIPVVDPLRMLTLMQGLKSIATQQMDVTNAQIEFREKRRKASFQREVVSNCDAKFMKVLQKLVVSGCRQEGDIVENLQGLVAECQAARDELGPLEQDVIEAELRWEGQTWSLRQAETFVYQHFETEFQKAALYPPASQSTDFSEESSHSEFPNGDMEYQESKHASLLSKSNESGAIPDHTKAWSDGSGDFPNSNSINQKSSSRNRVAGYECYTHFPGEDGAQGPLESTDSLSCVQEQSGEKGEIAADAPFLERSQHRGDLYHSLLTDFASKRDRINKWIQNNVLESRLEATSVFTTLKDKLAMEKLDIPSNWAQLGEAFFSDSSIPETSPWSDLGTKALLYSRSLGNEVIQVRSWVTREILLIRQSNF</sequence>
<dbReference type="EMBL" id="KE145361">
    <property type="protein sequence ID" value="EPE31686.1"/>
    <property type="molecule type" value="Genomic_DNA"/>
</dbReference>
<protein>
    <submittedName>
        <fullName evidence="2">Uncharacterized protein</fullName>
    </submittedName>
</protein>
<feature type="region of interest" description="Disordered" evidence="1">
    <location>
        <begin position="167"/>
        <end position="234"/>
    </location>
</feature>
<dbReference type="RefSeq" id="XP_008081415.1">
    <property type="nucleotide sequence ID" value="XM_008083224.1"/>
</dbReference>
<keyword evidence="3" id="KW-1185">Reference proteome</keyword>
<feature type="compositionally biased region" description="Polar residues" evidence="1">
    <location>
        <begin position="223"/>
        <end position="234"/>
    </location>
</feature>
<name>S3DI21_GLAL2</name>
<proteinExistence type="predicted"/>
<evidence type="ECO:0000313" key="3">
    <source>
        <dbReference type="Proteomes" id="UP000016922"/>
    </source>
</evidence>